<reference evidence="2 3" key="1">
    <citation type="submission" date="2015-02" db="EMBL/GenBank/DDBJ databases">
        <title>Draft genome sequences of ten Microbacterium spp. with emphasis on heavy metal contaminated environments.</title>
        <authorList>
            <person name="Corretto E."/>
        </authorList>
    </citation>
    <scope>NUCLEOTIDE SEQUENCE [LARGE SCALE GENOMIC DNA]</scope>
    <source>
        <strain evidence="2 3">DSM 12510</strain>
    </source>
</reference>
<dbReference type="EMBL" id="JYIZ01000034">
    <property type="protein sequence ID" value="KJL43979.1"/>
    <property type="molecule type" value="Genomic_DNA"/>
</dbReference>
<organism evidence="2 3">
    <name type="scientific">Microbacterium terrae</name>
    <dbReference type="NCBI Taxonomy" id="69369"/>
    <lineage>
        <taxon>Bacteria</taxon>
        <taxon>Bacillati</taxon>
        <taxon>Actinomycetota</taxon>
        <taxon>Actinomycetes</taxon>
        <taxon>Micrococcales</taxon>
        <taxon>Microbacteriaceae</taxon>
        <taxon>Microbacterium</taxon>
    </lineage>
</organism>
<feature type="compositionally biased region" description="Basic and acidic residues" evidence="1">
    <location>
        <begin position="1"/>
        <end position="20"/>
    </location>
</feature>
<name>A0A0M2HBU8_9MICO</name>
<accession>A0A0M2HBU8</accession>
<evidence type="ECO:0000313" key="2">
    <source>
        <dbReference type="EMBL" id="KJL43979.1"/>
    </source>
</evidence>
<dbReference type="STRING" id="92835.RS81_00656"/>
<feature type="region of interest" description="Disordered" evidence="1">
    <location>
        <begin position="1"/>
        <end position="27"/>
    </location>
</feature>
<dbReference type="PATRIC" id="fig|92835.4.peg.673"/>
<evidence type="ECO:0008006" key="4">
    <source>
        <dbReference type="Google" id="ProtNLM"/>
    </source>
</evidence>
<dbReference type="Proteomes" id="UP000033956">
    <property type="component" value="Unassembled WGS sequence"/>
</dbReference>
<gene>
    <name evidence="2" type="ORF">RS81_00656</name>
</gene>
<proteinExistence type="predicted"/>
<keyword evidence="3" id="KW-1185">Reference proteome</keyword>
<comment type="caution">
    <text evidence="2">The sequence shown here is derived from an EMBL/GenBank/DDBJ whole genome shotgun (WGS) entry which is preliminary data.</text>
</comment>
<sequence>MVIAREPRATASTPRDDSVARPHAAVSSGRIPGRDLLSDGVRISVELAPLIVPERETVVRAVRALIGMGADARAGRTFDGARWRYDGDLLDAQAERMVQPLRAEHTGDAGLPRLREAVASDLPFMVFLGDDRASLCIDHRLGDGFLSVMLTAGALAGRGAPAVFANADDRDPLPAALSATYGRHADRLGALLHDRWGDHRPAYSGPTVPGGRGRLDLVTGAMDAATFRALADWSRGRVPPTLAMMFALHEALRRTGIPVTDEGAILVDLRRYLPSGRSTLANFVVGHPVSVRDGIDVAGARFHRDLHVGRPLAALTSGLLTRAWRRPAPAVVPAAASPIVSDMGFLRALEPLPWASDDAVVRVSVDPAGRNGITALTAVLRRRLNISVSFDSSLWERDAVTAACDLLRHDPKGLLP</sequence>
<protein>
    <recommendedName>
        <fullName evidence="4">Condensation domain-containing protein</fullName>
    </recommendedName>
</protein>
<dbReference type="AlphaFoldDB" id="A0A0M2HBU8"/>
<evidence type="ECO:0000313" key="3">
    <source>
        <dbReference type="Proteomes" id="UP000033956"/>
    </source>
</evidence>
<dbReference type="RefSeq" id="WP_045274655.1">
    <property type="nucleotide sequence ID" value="NZ_BAAAUP010000010.1"/>
</dbReference>
<evidence type="ECO:0000256" key="1">
    <source>
        <dbReference type="SAM" id="MobiDB-lite"/>
    </source>
</evidence>